<evidence type="ECO:0000313" key="3">
    <source>
        <dbReference type="Proteomes" id="UP000265618"/>
    </source>
</evidence>
<evidence type="ECO:0000313" key="2">
    <source>
        <dbReference type="EMBL" id="GIQ92360.1"/>
    </source>
</evidence>
<proteinExistence type="predicted"/>
<evidence type="ECO:0000256" key="1">
    <source>
        <dbReference type="SAM" id="MobiDB-lite"/>
    </source>
</evidence>
<dbReference type="EMBL" id="BDIP01009522">
    <property type="protein sequence ID" value="GIQ92360.1"/>
    <property type="molecule type" value="Genomic_DNA"/>
</dbReference>
<name>A0A9K3DC96_9EUKA</name>
<gene>
    <name evidence="2" type="ORF">KIPB_016081</name>
</gene>
<comment type="caution">
    <text evidence="2">The sequence shown here is derived from an EMBL/GenBank/DDBJ whole genome shotgun (WGS) entry which is preliminary data.</text>
</comment>
<feature type="non-terminal residue" evidence="2">
    <location>
        <position position="1"/>
    </location>
</feature>
<feature type="non-terminal residue" evidence="2">
    <location>
        <position position="71"/>
    </location>
</feature>
<keyword evidence="3" id="KW-1185">Reference proteome</keyword>
<accession>A0A9K3DC96</accession>
<sequence length="71" mass="7782">ESEPNDSLSITMSDTSEDPHRGSLSSAKAMYQSLRQLRDESQQSQQLRRRPTFGAVAPTGGMARTNLSLSL</sequence>
<feature type="compositionally biased region" description="Polar residues" evidence="1">
    <location>
        <begin position="1"/>
        <end position="14"/>
    </location>
</feature>
<reference evidence="2 3" key="1">
    <citation type="journal article" date="2018" name="PLoS ONE">
        <title>The draft genome of Kipferlia bialata reveals reductive genome evolution in fornicate parasites.</title>
        <authorList>
            <person name="Tanifuji G."/>
            <person name="Takabayashi S."/>
            <person name="Kume K."/>
            <person name="Takagi M."/>
            <person name="Nakayama T."/>
            <person name="Kamikawa R."/>
            <person name="Inagaki Y."/>
            <person name="Hashimoto T."/>
        </authorList>
    </citation>
    <scope>NUCLEOTIDE SEQUENCE [LARGE SCALE GENOMIC DNA]</scope>
    <source>
        <strain evidence="2">NY0173</strain>
    </source>
</reference>
<dbReference type="AlphaFoldDB" id="A0A9K3DC96"/>
<organism evidence="2 3">
    <name type="scientific">Kipferlia bialata</name>
    <dbReference type="NCBI Taxonomy" id="797122"/>
    <lineage>
        <taxon>Eukaryota</taxon>
        <taxon>Metamonada</taxon>
        <taxon>Carpediemonas-like organisms</taxon>
        <taxon>Kipferlia</taxon>
    </lineage>
</organism>
<dbReference type="Proteomes" id="UP000265618">
    <property type="component" value="Unassembled WGS sequence"/>
</dbReference>
<feature type="region of interest" description="Disordered" evidence="1">
    <location>
        <begin position="1"/>
        <end position="71"/>
    </location>
</feature>
<protein>
    <submittedName>
        <fullName evidence="2">Uncharacterized protein</fullName>
    </submittedName>
</protein>